<reference evidence="14 15" key="1">
    <citation type="journal article" date="2019" name="Front. Microbiol.">
        <title>Thermoanaerosceptrum fracticalcis gen. nov. sp. nov., a Novel Fumarate-Fermenting Microorganism From a Deep Fractured Carbonate Aquifer of the US Great Basin.</title>
        <authorList>
            <person name="Hamilton-Brehm S.D."/>
            <person name="Stewart L.E."/>
            <person name="Zavarin M."/>
            <person name="Caldwell M."/>
            <person name="Lawson P.A."/>
            <person name="Onstott T.C."/>
            <person name="Grzymski J."/>
            <person name="Neveux I."/>
            <person name="Lollar B.S."/>
            <person name="Russell C.E."/>
            <person name="Moser D.P."/>
        </authorList>
    </citation>
    <scope>NUCLEOTIDE SEQUENCE [LARGE SCALE GENOMIC DNA]</scope>
    <source>
        <strain evidence="14 15">DRI-13</strain>
    </source>
</reference>
<dbReference type="SMART" id="SM00493">
    <property type="entry name" value="TOPRIM"/>
    <property type="match status" value="1"/>
</dbReference>
<dbReference type="InterPro" id="IPR025156">
    <property type="entry name" value="RNase_M5_C"/>
</dbReference>
<dbReference type="InterPro" id="IPR004466">
    <property type="entry name" value="RNase_M5"/>
</dbReference>
<evidence type="ECO:0000259" key="13">
    <source>
        <dbReference type="PROSITE" id="PS50880"/>
    </source>
</evidence>
<evidence type="ECO:0000256" key="2">
    <source>
        <dbReference type="ARBA" id="ARBA00022517"/>
    </source>
</evidence>
<dbReference type="OrthoDB" id="9791329at2"/>
<dbReference type="GO" id="GO:0006364">
    <property type="term" value="P:rRNA processing"/>
    <property type="evidence" value="ECO:0007669"/>
    <property type="project" value="UniProtKB-UniRule"/>
</dbReference>
<dbReference type="HAMAP" id="MF_01469">
    <property type="entry name" value="RNase_M5"/>
    <property type="match status" value="1"/>
</dbReference>
<keyword evidence="5" id="KW-0479">Metal-binding</keyword>
<organism evidence="14 15">
    <name type="scientific">Thermanaerosceptrum fracticalcis</name>
    <dbReference type="NCBI Taxonomy" id="1712410"/>
    <lineage>
        <taxon>Bacteria</taxon>
        <taxon>Bacillati</taxon>
        <taxon>Bacillota</taxon>
        <taxon>Clostridia</taxon>
        <taxon>Eubacteriales</taxon>
        <taxon>Peptococcaceae</taxon>
        <taxon>Thermanaerosceptrum</taxon>
    </lineage>
</organism>
<dbReference type="CDD" id="cd01027">
    <property type="entry name" value="TOPRIM_RNase_M5_like"/>
    <property type="match status" value="1"/>
</dbReference>
<evidence type="ECO:0000256" key="5">
    <source>
        <dbReference type="ARBA" id="ARBA00022723"/>
    </source>
</evidence>
<evidence type="ECO:0000256" key="3">
    <source>
        <dbReference type="ARBA" id="ARBA00022552"/>
    </source>
</evidence>
<sequence length="182" mass="20196">MFKEVIVVEGKDDMAAVKRACQAEVLITNGLGITKETLDLIAEAQKRCGVIILTDPDFPGEKIRRIIDEAVPGCRHAYLEQKKSGTKRGKVGVEYAKPQEILYSLQRARATEVSTQRNFSMEDLYLAGLVGDLQAGQRREKLGFYLGVGRCNAKQFLNRLNGYGITKSEFAEALKALEEGKI</sequence>
<keyword evidence="7 11" id="KW-0255">Endonuclease</keyword>
<keyword evidence="9" id="KW-0460">Magnesium</keyword>
<dbReference type="Pfam" id="PF13331">
    <property type="entry name" value="DUF4093"/>
    <property type="match status" value="1"/>
</dbReference>
<evidence type="ECO:0000256" key="11">
    <source>
        <dbReference type="HAMAP-Rule" id="MF_01469"/>
    </source>
</evidence>
<comment type="function">
    <text evidence="11">Required for correct processing of both the 5' and 3' ends of 5S rRNA precursor. Cleaves both sides of a double-stranded region yielding mature 5S rRNA in one step.</text>
</comment>
<dbReference type="PROSITE" id="PS50880">
    <property type="entry name" value="TOPRIM"/>
    <property type="match status" value="1"/>
</dbReference>
<dbReference type="EMBL" id="CP045798">
    <property type="protein sequence ID" value="QNB47276.1"/>
    <property type="molecule type" value="Genomic_DNA"/>
</dbReference>
<keyword evidence="8 11" id="KW-0378">Hydrolase</keyword>
<evidence type="ECO:0000256" key="6">
    <source>
        <dbReference type="ARBA" id="ARBA00022730"/>
    </source>
</evidence>
<comment type="similarity">
    <text evidence="11">Belongs to the ribonuclease M5 family.</text>
</comment>
<feature type="domain" description="Toprim" evidence="13">
    <location>
        <begin position="3"/>
        <end position="96"/>
    </location>
</feature>
<proteinExistence type="inferred from homology"/>
<accession>A0A7G6E5C2</accession>
<evidence type="ECO:0000256" key="7">
    <source>
        <dbReference type="ARBA" id="ARBA00022759"/>
    </source>
</evidence>
<dbReference type="GO" id="GO:0019843">
    <property type="term" value="F:rRNA binding"/>
    <property type="evidence" value="ECO:0007669"/>
    <property type="project" value="UniProtKB-KW"/>
</dbReference>
<dbReference type="PANTHER" id="PTHR39156">
    <property type="entry name" value="RIBONUCLEASE M5"/>
    <property type="match status" value="1"/>
</dbReference>
<dbReference type="SUPFAM" id="SSF110455">
    <property type="entry name" value="Toprim domain"/>
    <property type="match status" value="1"/>
</dbReference>
<keyword evidence="2 11" id="KW-0690">Ribosome biogenesis</keyword>
<dbReference type="GO" id="GO:0046872">
    <property type="term" value="F:metal ion binding"/>
    <property type="evidence" value="ECO:0007669"/>
    <property type="project" value="UniProtKB-KW"/>
</dbReference>
<evidence type="ECO:0000313" key="14">
    <source>
        <dbReference type="EMBL" id="QNB47276.1"/>
    </source>
</evidence>
<evidence type="ECO:0000256" key="12">
    <source>
        <dbReference type="NCBIfam" id="TIGR00334"/>
    </source>
</evidence>
<dbReference type="EC" id="3.1.26.8" evidence="11 12"/>
<dbReference type="KEGG" id="tfr:BR63_13840"/>
<dbReference type="GO" id="GO:0005737">
    <property type="term" value="C:cytoplasm"/>
    <property type="evidence" value="ECO:0007669"/>
    <property type="project" value="UniProtKB-SubCell"/>
</dbReference>
<dbReference type="Gene3D" id="3.40.1360.10">
    <property type="match status" value="1"/>
</dbReference>
<protein>
    <recommendedName>
        <fullName evidence="11 12">Ribonuclease M5</fullName>
        <ecNumber evidence="11 12">3.1.26.8</ecNumber>
    </recommendedName>
    <alternativeName>
        <fullName evidence="11">RNase M5</fullName>
    </alternativeName>
    <alternativeName>
        <fullName evidence="11">Ribosomal RNA terminal maturase M5</fullName>
    </alternativeName>
</protein>
<dbReference type="NCBIfam" id="TIGR00334">
    <property type="entry name" value="5S_RNA_mat_M5"/>
    <property type="match status" value="1"/>
</dbReference>
<keyword evidence="4 11" id="KW-0540">Nuclease</keyword>
<keyword evidence="3 11" id="KW-0698">rRNA processing</keyword>
<dbReference type="RefSeq" id="WP_034423142.1">
    <property type="nucleotide sequence ID" value="NZ_CP045798.1"/>
</dbReference>
<evidence type="ECO:0000313" key="15">
    <source>
        <dbReference type="Proteomes" id="UP000515847"/>
    </source>
</evidence>
<evidence type="ECO:0000256" key="9">
    <source>
        <dbReference type="ARBA" id="ARBA00022842"/>
    </source>
</evidence>
<evidence type="ECO:0000256" key="1">
    <source>
        <dbReference type="ARBA" id="ARBA00022490"/>
    </source>
</evidence>
<keyword evidence="6 11" id="KW-0699">rRNA-binding</keyword>
<keyword evidence="15" id="KW-1185">Reference proteome</keyword>
<comment type="catalytic activity">
    <reaction evidence="11">
        <text>Endonucleolytic cleavage of RNA, removing 21 and 42 nucleotides, respectively, from the 5'- and 3'-termini of a 5S-rRNA precursor.</text>
        <dbReference type="EC" id="3.1.26.8"/>
    </reaction>
</comment>
<gene>
    <name evidence="11 14" type="primary">rnmV</name>
    <name evidence="14" type="ORF">BR63_13840</name>
</gene>
<dbReference type="GO" id="GO:0043822">
    <property type="term" value="F:ribonuclease M5 activity"/>
    <property type="evidence" value="ECO:0007669"/>
    <property type="project" value="UniProtKB-UniRule"/>
</dbReference>
<keyword evidence="1 11" id="KW-0963">Cytoplasm</keyword>
<evidence type="ECO:0000256" key="8">
    <source>
        <dbReference type="ARBA" id="ARBA00022801"/>
    </source>
</evidence>
<evidence type="ECO:0000256" key="10">
    <source>
        <dbReference type="ARBA" id="ARBA00022884"/>
    </source>
</evidence>
<dbReference type="AlphaFoldDB" id="A0A7G6E5C2"/>
<dbReference type="PANTHER" id="PTHR39156:SF1">
    <property type="entry name" value="RIBONUCLEASE M5"/>
    <property type="match status" value="1"/>
</dbReference>
<dbReference type="Pfam" id="PF01751">
    <property type="entry name" value="Toprim"/>
    <property type="match status" value="1"/>
</dbReference>
<dbReference type="Proteomes" id="UP000515847">
    <property type="component" value="Chromosome"/>
</dbReference>
<dbReference type="InterPro" id="IPR034141">
    <property type="entry name" value="TOPRIM_RNase_M5-like"/>
</dbReference>
<dbReference type="InterPro" id="IPR006171">
    <property type="entry name" value="TOPRIM_dom"/>
</dbReference>
<evidence type="ECO:0000256" key="4">
    <source>
        <dbReference type="ARBA" id="ARBA00022722"/>
    </source>
</evidence>
<name>A0A7G6E5C2_THEFR</name>
<comment type="subcellular location">
    <subcellularLocation>
        <location evidence="11">Cytoplasm</location>
    </subcellularLocation>
</comment>
<keyword evidence="10 11" id="KW-0694">RNA-binding</keyword>